<proteinExistence type="predicted"/>
<feature type="compositionally biased region" description="Basic and acidic residues" evidence="1">
    <location>
        <begin position="434"/>
        <end position="443"/>
    </location>
</feature>
<evidence type="ECO:0000256" key="1">
    <source>
        <dbReference type="SAM" id="MobiDB-lite"/>
    </source>
</evidence>
<keyword evidence="4" id="KW-1185">Reference proteome</keyword>
<name>A0ABQ3L2B7_9ALTE</name>
<accession>A0ABQ3L2B7</accession>
<comment type="caution">
    <text evidence="3">The sequence shown here is derived from an EMBL/GenBank/DDBJ whole genome shotgun (WGS) entry which is preliminary data.</text>
</comment>
<keyword evidence="2" id="KW-1133">Transmembrane helix</keyword>
<sequence>MAQLSRWWLLVLWLFPLSLIAEPALPQPEPGFKMLEDLPVANQIPLLENRFRIDDGIETITMVLFRRPGTASVVLVRPDGSKIFYNTAKQHNIRWHDAASYDLIEIAKPMPGPWQALGRILPESKILVLTDVELDVDPLPKPLMVGENFKLTARLKDGEQIVNARDFKDILTLQVIFISTNNKDYDNFGRGIVEVATFRDDGRGYDASARDGIFTGEIKLNFGAGEWIPKFTVKTPLYTREIEQAPIVIEPAPVDLAVTAAAAEQIHHLVTLKPTTDLVDTTSLLFQAQVNYPDGDMDVFSITSPGEAMQFAMENRGHGSYILNVSVFGQMIDGREFVLHLPEERFLVTLQARDAPALAALPEEELAVDIASPEPPASAPFPWLWIIVVNLFILIGGAIAIWFVLTGKPISSLLFWRKEKIKVVAPTKAGPAAETKKVQKNNDSDDILDLSLPDD</sequence>
<gene>
    <name evidence="3" type="ORF">GCM10010919_18460</name>
</gene>
<evidence type="ECO:0000256" key="2">
    <source>
        <dbReference type="SAM" id="Phobius"/>
    </source>
</evidence>
<evidence type="ECO:0000313" key="4">
    <source>
        <dbReference type="Proteomes" id="UP000659697"/>
    </source>
</evidence>
<feature type="compositionally biased region" description="Acidic residues" evidence="1">
    <location>
        <begin position="444"/>
        <end position="455"/>
    </location>
</feature>
<reference evidence="4" key="1">
    <citation type="journal article" date="2019" name="Int. J. Syst. Evol. Microbiol.">
        <title>The Global Catalogue of Microorganisms (GCM) 10K type strain sequencing project: providing services to taxonomists for standard genome sequencing and annotation.</title>
        <authorList>
            <consortium name="The Broad Institute Genomics Platform"/>
            <consortium name="The Broad Institute Genome Sequencing Center for Infectious Disease"/>
            <person name="Wu L."/>
            <person name="Ma J."/>
        </authorList>
    </citation>
    <scope>NUCLEOTIDE SEQUENCE [LARGE SCALE GENOMIC DNA]</scope>
    <source>
        <strain evidence="4">CGMCC 1.7003</strain>
    </source>
</reference>
<dbReference type="Proteomes" id="UP000659697">
    <property type="component" value="Unassembled WGS sequence"/>
</dbReference>
<dbReference type="InterPro" id="IPR020010">
    <property type="entry name" value="CHP03503"/>
</dbReference>
<dbReference type="EMBL" id="BNAO01000004">
    <property type="protein sequence ID" value="GHG68961.1"/>
    <property type="molecule type" value="Genomic_DNA"/>
</dbReference>
<dbReference type="NCBIfam" id="TIGR03503">
    <property type="entry name" value="TIGR03503 family protein"/>
    <property type="match status" value="1"/>
</dbReference>
<feature type="transmembrane region" description="Helical" evidence="2">
    <location>
        <begin position="383"/>
        <end position="405"/>
    </location>
</feature>
<keyword evidence="2" id="KW-0472">Membrane</keyword>
<dbReference type="RefSeq" id="WP_189432539.1">
    <property type="nucleotide sequence ID" value="NZ_BNAO01000004.1"/>
</dbReference>
<organism evidence="3 4">
    <name type="scientific">Alishewanella longhuensis</name>
    <dbReference type="NCBI Taxonomy" id="1091037"/>
    <lineage>
        <taxon>Bacteria</taxon>
        <taxon>Pseudomonadati</taxon>
        <taxon>Pseudomonadota</taxon>
        <taxon>Gammaproteobacteria</taxon>
        <taxon>Alteromonadales</taxon>
        <taxon>Alteromonadaceae</taxon>
        <taxon>Alishewanella</taxon>
    </lineage>
</organism>
<protein>
    <submittedName>
        <fullName evidence="3">Glutamate synthase</fullName>
    </submittedName>
</protein>
<evidence type="ECO:0000313" key="3">
    <source>
        <dbReference type="EMBL" id="GHG68961.1"/>
    </source>
</evidence>
<feature type="region of interest" description="Disordered" evidence="1">
    <location>
        <begin position="432"/>
        <end position="455"/>
    </location>
</feature>
<keyword evidence="2" id="KW-0812">Transmembrane</keyword>